<name>A0A0D6A358_9LACO</name>
<keyword evidence="5" id="KW-0460">Magnesium</keyword>
<keyword evidence="2 4" id="KW-0547">Nucleotide-binding</keyword>
<keyword evidence="7" id="KW-1185">Reference proteome</keyword>
<dbReference type="EMBL" id="AP014808">
    <property type="protein sequence ID" value="BAQ56960.1"/>
    <property type="molecule type" value="Genomic_DNA"/>
</dbReference>
<dbReference type="Gene3D" id="3.40.50.10420">
    <property type="entry name" value="NagB/RpiA/CoA transferase-like"/>
    <property type="match status" value="1"/>
</dbReference>
<evidence type="ECO:0000256" key="2">
    <source>
        <dbReference type="ARBA" id="ARBA00022741"/>
    </source>
</evidence>
<keyword evidence="5" id="KW-0479">Metal-binding</keyword>
<sequence length="190" mass="21623">MNKKELRKQQIEKLRDFADNEEKDREDELLLDQIMNTELLKNSQTIGVTSSLPVEVDTSKLIACLWDEGKDVYLAKAHNDANHSQDFLHYTYKSKLEKSKFGIEEVSDLDAQINDDLDLIIVPGLAFALDTHERLGFGGGYYDRFLAKHPDSKTVALVNSKMAFPTANWKVEKTDIPIQTIITPKQILRG</sequence>
<evidence type="ECO:0000313" key="6">
    <source>
        <dbReference type="EMBL" id="BAQ56960.1"/>
    </source>
</evidence>
<dbReference type="InterPro" id="IPR002698">
    <property type="entry name" value="FTHF_cligase"/>
</dbReference>
<dbReference type="NCBIfam" id="TIGR02727">
    <property type="entry name" value="MTHFS_bact"/>
    <property type="match status" value="1"/>
</dbReference>
<evidence type="ECO:0000256" key="4">
    <source>
        <dbReference type="PIRSR" id="PIRSR006806-1"/>
    </source>
</evidence>
<dbReference type="OrthoDB" id="9801938at2"/>
<dbReference type="InterPro" id="IPR037171">
    <property type="entry name" value="NagB/RpiA_transferase-like"/>
</dbReference>
<feature type="binding site" evidence="4">
    <location>
        <begin position="134"/>
        <end position="142"/>
    </location>
    <ligand>
        <name>ATP</name>
        <dbReference type="ChEBI" id="CHEBI:30616"/>
    </ligand>
</feature>
<dbReference type="SUPFAM" id="SSF100950">
    <property type="entry name" value="NagB/RpiA/CoA transferase-like"/>
    <property type="match status" value="1"/>
</dbReference>
<evidence type="ECO:0000256" key="1">
    <source>
        <dbReference type="ARBA" id="ARBA00010638"/>
    </source>
</evidence>
<dbReference type="EC" id="6.3.3.2" evidence="5"/>
<dbReference type="STRING" id="1600.LBAT_0571"/>
<keyword evidence="6" id="KW-0436">Ligase</keyword>
<dbReference type="PATRIC" id="fig|1600.4.peg.583"/>
<evidence type="ECO:0000256" key="5">
    <source>
        <dbReference type="RuleBase" id="RU361279"/>
    </source>
</evidence>
<comment type="cofactor">
    <cofactor evidence="5">
        <name>Mg(2+)</name>
        <dbReference type="ChEBI" id="CHEBI:18420"/>
    </cofactor>
</comment>
<proteinExistence type="inferred from homology"/>
<accession>A0A0D6A358</accession>
<feature type="binding site" evidence="4">
    <location>
        <position position="55"/>
    </location>
    <ligand>
        <name>substrate</name>
    </ligand>
</feature>
<feature type="binding site" evidence="4">
    <location>
        <begin position="3"/>
        <end position="7"/>
    </location>
    <ligand>
        <name>ATP</name>
        <dbReference type="ChEBI" id="CHEBI:30616"/>
    </ligand>
</feature>
<gene>
    <name evidence="6" type="ORF">LBAT_0571</name>
</gene>
<dbReference type="RefSeq" id="WP_060459311.1">
    <property type="nucleotide sequence ID" value="NZ_AP014808.1"/>
</dbReference>
<reference evidence="6 7" key="1">
    <citation type="submission" date="2015-03" db="EMBL/GenBank/DDBJ databases">
        <title>Complete genome sequence of Lactobacillus acetotolerans NBRC 13120.</title>
        <authorList>
            <person name="Toh H."/>
            <person name="Morita H."/>
            <person name="Fujita N."/>
        </authorList>
    </citation>
    <scope>NUCLEOTIDE SEQUENCE [LARGE SCALE GENOMIC DNA]</scope>
    <source>
        <strain evidence="6 7">NBRC 13120</strain>
    </source>
</reference>
<dbReference type="PANTHER" id="PTHR23407">
    <property type="entry name" value="ATPASE INHIBITOR/5-FORMYLTETRAHYDROFOLATE CYCLO-LIGASE"/>
    <property type="match status" value="1"/>
</dbReference>
<evidence type="ECO:0000256" key="3">
    <source>
        <dbReference type="ARBA" id="ARBA00022840"/>
    </source>
</evidence>
<dbReference type="GO" id="GO:0030272">
    <property type="term" value="F:5-formyltetrahydrofolate cyclo-ligase activity"/>
    <property type="evidence" value="ECO:0007669"/>
    <property type="project" value="UniProtKB-EC"/>
</dbReference>
<dbReference type="GO" id="GO:0035999">
    <property type="term" value="P:tetrahydrofolate interconversion"/>
    <property type="evidence" value="ECO:0007669"/>
    <property type="project" value="TreeGrafter"/>
</dbReference>
<dbReference type="GO" id="GO:0005524">
    <property type="term" value="F:ATP binding"/>
    <property type="evidence" value="ECO:0007669"/>
    <property type="project" value="UniProtKB-KW"/>
</dbReference>
<organism evidence="6 7">
    <name type="scientific">Lactobacillus acetotolerans</name>
    <dbReference type="NCBI Taxonomy" id="1600"/>
    <lineage>
        <taxon>Bacteria</taxon>
        <taxon>Bacillati</taxon>
        <taxon>Bacillota</taxon>
        <taxon>Bacilli</taxon>
        <taxon>Lactobacillales</taxon>
        <taxon>Lactobacillaceae</taxon>
        <taxon>Lactobacillus</taxon>
    </lineage>
</organism>
<dbReference type="GO" id="GO:0009396">
    <property type="term" value="P:folic acid-containing compound biosynthetic process"/>
    <property type="evidence" value="ECO:0007669"/>
    <property type="project" value="TreeGrafter"/>
</dbReference>
<protein>
    <recommendedName>
        <fullName evidence="5">5-formyltetrahydrofolate cyclo-ligase</fullName>
        <ecNumber evidence="5">6.3.3.2</ecNumber>
    </recommendedName>
</protein>
<dbReference type="PIRSF" id="PIRSF006806">
    <property type="entry name" value="FTHF_cligase"/>
    <property type="match status" value="1"/>
</dbReference>
<evidence type="ECO:0000313" key="7">
    <source>
        <dbReference type="Proteomes" id="UP000035709"/>
    </source>
</evidence>
<comment type="catalytic activity">
    <reaction evidence="5">
        <text>(6S)-5-formyl-5,6,7,8-tetrahydrofolate + ATP = (6R)-5,10-methenyltetrahydrofolate + ADP + phosphate</text>
        <dbReference type="Rhea" id="RHEA:10488"/>
        <dbReference type="ChEBI" id="CHEBI:30616"/>
        <dbReference type="ChEBI" id="CHEBI:43474"/>
        <dbReference type="ChEBI" id="CHEBI:57455"/>
        <dbReference type="ChEBI" id="CHEBI:57457"/>
        <dbReference type="ChEBI" id="CHEBI:456216"/>
        <dbReference type="EC" id="6.3.3.2"/>
    </reaction>
</comment>
<dbReference type="AlphaFoldDB" id="A0A0D6A358"/>
<dbReference type="KEGG" id="lae:LBAT_0571"/>
<comment type="similarity">
    <text evidence="1 5">Belongs to the 5-formyltetrahydrofolate cyclo-ligase family.</text>
</comment>
<dbReference type="InterPro" id="IPR024185">
    <property type="entry name" value="FTHF_cligase-like_sf"/>
</dbReference>
<keyword evidence="3 4" id="KW-0067">ATP-binding</keyword>
<dbReference type="GO" id="GO:0046872">
    <property type="term" value="F:metal ion binding"/>
    <property type="evidence" value="ECO:0007669"/>
    <property type="project" value="UniProtKB-KW"/>
</dbReference>
<dbReference type="Pfam" id="PF01812">
    <property type="entry name" value="5-FTHF_cyc-lig"/>
    <property type="match status" value="1"/>
</dbReference>
<dbReference type="Proteomes" id="UP000035709">
    <property type="component" value="Chromosome"/>
</dbReference>
<dbReference type="PANTHER" id="PTHR23407:SF1">
    <property type="entry name" value="5-FORMYLTETRAHYDROFOLATE CYCLO-LIGASE"/>
    <property type="match status" value="1"/>
</dbReference>